<dbReference type="CDD" id="cd05233">
    <property type="entry name" value="SDR_c"/>
    <property type="match status" value="1"/>
</dbReference>
<comment type="similarity">
    <text evidence="1">Belongs to the short-chain dehydrogenases/reductases (SDR) family.</text>
</comment>
<reference evidence="3" key="1">
    <citation type="submission" date="2017-05" db="EMBL/GenBank/DDBJ databases">
        <title>Complete and WGS of Bordetella genogroups.</title>
        <authorList>
            <person name="Spilker T."/>
            <person name="Lipuma J."/>
        </authorList>
    </citation>
    <scope>NUCLEOTIDE SEQUENCE [LARGE SCALE GENOMIC DNA]</scope>
    <source>
        <strain evidence="3">AU6712</strain>
    </source>
</reference>
<keyword evidence="3" id="KW-1185">Reference proteome</keyword>
<dbReference type="PANTHER" id="PTHR42760">
    <property type="entry name" value="SHORT-CHAIN DEHYDROGENASES/REDUCTASES FAMILY MEMBER"/>
    <property type="match status" value="1"/>
</dbReference>
<evidence type="ECO:0000313" key="3">
    <source>
        <dbReference type="Proteomes" id="UP000216429"/>
    </source>
</evidence>
<dbReference type="RefSeq" id="WP_094815205.1">
    <property type="nucleotide sequence ID" value="NZ_NEVU01000003.1"/>
</dbReference>
<dbReference type="SUPFAM" id="SSF51735">
    <property type="entry name" value="NAD(P)-binding Rossmann-fold domains"/>
    <property type="match status" value="1"/>
</dbReference>
<dbReference type="PANTHER" id="PTHR42760:SF129">
    <property type="entry name" value="OXIDOREDUCTASE"/>
    <property type="match status" value="1"/>
</dbReference>
<gene>
    <name evidence="2" type="ORF">CAL22_16740</name>
</gene>
<sequence length="235" mass="24500">MSVDRVAVITGSASGIGLALTRHLLANGWCVHGLDRQPWPEVGQAAYRHHLIDLTETAAIDRLADTLPAHVQAFVHCAGVMRSGGAQDSRAQDTELLWRLHGAAPLALIGLLAARLPPTAGRIVLVSSRAVLGRAHRAAYAASKAAQIGMARSLAAEWIGRGITVNVVAPGAVDTPMLNDPQRGAPPKVDLPLGRLIRPEEVVGAIDFFLSPLSGAITGQTLYVCGGASLGTMAI</sequence>
<dbReference type="PRINTS" id="PR00081">
    <property type="entry name" value="GDHRDH"/>
</dbReference>
<dbReference type="InterPro" id="IPR036291">
    <property type="entry name" value="NAD(P)-bd_dom_sf"/>
</dbReference>
<dbReference type="EMBL" id="NEVU01000003">
    <property type="protein sequence ID" value="OZI71470.1"/>
    <property type="molecule type" value="Genomic_DNA"/>
</dbReference>
<name>A0A261VD07_9BORD</name>
<evidence type="ECO:0000256" key="1">
    <source>
        <dbReference type="ARBA" id="ARBA00006484"/>
    </source>
</evidence>
<evidence type="ECO:0000313" key="2">
    <source>
        <dbReference type="EMBL" id="OZI71470.1"/>
    </source>
</evidence>
<dbReference type="Pfam" id="PF13561">
    <property type="entry name" value="adh_short_C2"/>
    <property type="match status" value="1"/>
</dbReference>
<comment type="caution">
    <text evidence="2">The sequence shown here is derived from an EMBL/GenBank/DDBJ whole genome shotgun (WGS) entry which is preliminary data.</text>
</comment>
<proteinExistence type="inferred from homology"/>
<dbReference type="InterPro" id="IPR002347">
    <property type="entry name" value="SDR_fam"/>
</dbReference>
<protein>
    <submittedName>
        <fullName evidence="2">Short-chain dehydrogenase</fullName>
    </submittedName>
</protein>
<dbReference type="Proteomes" id="UP000216429">
    <property type="component" value="Unassembled WGS sequence"/>
</dbReference>
<organism evidence="2 3">
    <name type="scientific">Bordetella genomosp. 12</name>
    <dbReference type="NCBI Taxonomy" id="463035"/>
    <lineage>
        <taxon>Bacteria</taxon>
        <taxon>Pseudomonadati</taxon>
        <taxon>Pseudomonadota</taxon>
        <taxon>Betaproteobacteria</taxon>
        <taxon>Burkholderiales</taxon>
        <taxon>Alcaligenaceae</taxon>
        <taxon>Bordetella</taxon>
    </lineage>
</organism>
<dbReference type="GO" id="GO:0030497">
    <property type="term" value="P:fatty acid elongation"/>
    <property type="evidence" value="ECO:0007669"/>
    <property type="project" value="TreeGrafter"/>
</dbReference>
<dbReference type="Gene3D" id="3.40.50.720">
    <property type="entry name" value="NAD(P)-binding Rossmann-like Domain"/>
    <property type="match status" value="1"/>
</dbReference>
<accession>A0A261VD07</accession>
<dbReference type="AlphaFoldDB" id="A0A261VD07"/>
<dbReference type="OrthoDB" id="8665216at2"/>
<dbReference type="GO" id="GO:0016616">
    <property type="term" value="F:oxidoreductase activity, acting on the CH-OH group of donors, NAD or NADP as acceptor"/>
    <property type="evidence" value="ECO:0007669"/>
    <property type="project" value="TreeGrafter"/>
</dbReference>